<accession>A0A433QNR1</accession>
<dbReference type="EMBL" id="RBNJ01002999">
    <property type="protein sequence ID" value="RUS31399.1"/>
    <property type="molecule type" value="Genomic_DNA"/>
</dbReference>
<evidence type="ECO:0000313" key="3">
    <source>
        <dbReference type="Proteomes" id="UP000274822"/>
    </source>
</evidence>
<reference evidence="2 3" key="1">
    <citation type="journal article" date="2018" name="New Phytol.">
        <title>Phylogenomics of Endogonaceae and evolution of mycorrhizas within Mucoromycota.</title>
        <authorList>
            <person name="Chang Y."/>
            <person name="Desiro A."/>
            <person name="Na H."/>
            <person name="Sandor L."/>
            <person name="Lipzen A."/>
            <person name="Clum A."/>
            <person name="Barry K."/>
            <person name="Grigoriev I.V."/>
            <person name="Martin F.M."/>
            <person name="Stajich J.E."/>
            <person name="Smith M.E."/>
            <person name="Bonito G."/>
            <person name="Spatafora J.W."/>
        </authorList>
    </citation>
    <scope>NUCLEOTIDE SEQUENCE [LARGE SCALE GENOMIC DNA]</scope>
    <source>
        <strain evidence="2 3">AD002</strain>
    </source>
</reference>
<proteinExistence type="predicted"/>
<comment type="caution">
    <text evidence="2">The sequence shown here is derived from an EMBL/GenBank/DDBJ whole genome shotgun (WGS) entry which is preliminary data.</text>
</comment>
<keyword evidence="3" id="KW-1185">Reference proteome</keyword>
<protein>
    <submittedName>
        <fullName evidence="2">Uncharacterized protein</fullName>
    </submittedName>
</protein>
<sequence length="161" mass="17740">MEYNGVQIRKRKNEADEEMQPHQQPKRLNTNDHFPLPQPLQLHHHTPVPTPTPTPTYARYTPGPYGGVVRVTPATPTPTPLAEDVDMADSSDGSWESPSAPPSTPCSRSPPLGMTLAHYDPALGGYHTTMLTTVEPTMKFERGQVYANRVVGLEKWGACVI</sequence>
<dbReference type="Proteomes" id="UP000274822">
    <property type="component" value="Unassembled WGS sequence"/>
</dbReference>
<evidence type="ECO:0000313" key="2">
    <source>
        <dbReference type="EMBL" id="RUS31399.1"/>
    </source>
</evidence>
<dbReference type="AlphaFoldDB" id="A0A433QNR1"/>
<name>A0A433QNR1_9FUNG</name>
<feature type="compositionally biased region" description="Polar residues" evidence="1">
    <location>
        <begin position="21"/>
        <end position="32"/>
    </location>
</feature>
<evidence type="ECO:0000256" key="1">
    <source>
        <dbReference type="SAM" id="MobiDB-lite"/>
    </source>
</evidence>
<organism evidence="2 3">
    <name type="scientific">Jimgerdemannia flammicorona</name>
    <dbReference type="NCBI Taxonomy" id="994334"/>
    <lineage>
        <taxon>Eukaryota</taxon>
        <taxon>Fungi</taxon>
        <taxon>Fungi incertae sedis</taxon>
        <taxon>Mucoromycota</taxon>
        <taxon>Mucoromycotina</taxon>
        <taxon>Endogonomycetes</taxon>
        <taxon>Endogonales</taxon>
        <taxon>Endogonaceae</taxon>
        <taxon>Jimgerdemannia</taxon>
    </lineage>
</organism>
<gene>
    <name evidence="2" type="ORF">BC938DRAFT_477892</name>
</gene>
<feature type="region of interest" description="Disordered" evidence="1">
    <location>
        <begin position="1"/>
        <end position="109"/>
    </location>
</feature>